<feature type="domain" description="SLS1 C-terminal" evidence="4">
    <location>
        <begin position="488"/>
        <end position="815"/>
    </location>
</feature>
<dbReference type="InterPro" id="IPR032741">
    <property type="entry name" value="Sls1_KH-1"/>
</dbReference>
<proteinExistence type="predicted"/>
<feature type="region of interest" description="Disordered" evidence="1">
    <location>
        <begin position="235"/>
        <end position="260"/>
    </location>
</feature>
<dbReference type="EMBL" id="WNKQ01000004">
    <property type="protein sequence ID" value="KAF5852231.1"/>
    <property type="molecule type" value="Genomic_DNA"/>
</dbReference>
<comment type="caution">
    <text evidence="5">The sequence shown here is derived from an EMBL/GenBank/DDBJ whole genome shotgun (WGS) entry which is preliminary data.</text>
</comment>
<organism evidence="5 6">
    <name type="scientific">Cochliobolus sativus</name>
    <name type="common">Common root rot and spot blotch fungus</name>
    <name type="synonym">Bipolaris sorokiniana</name>
    <dbReference type="NCBI Taxonomy" id="45130"/>
    <lineage>
        <taxon>Eukaryota</taxon>
        <taxon>Fungi</taxon>
        <taxon>Dikarya</taxon>
        <taxon>Ascomycota</taxon>
        <taxon>Pezizomycotina</taxon>
        <taxon>Dothideomycetes</taxon>
        <taxon>Pleosporomycetidae</taxon>
        <taxon>Pleosporales</taxon>
        <taxon>Pleosporineae</taxon>
        <taxon>Pleosporaceae</taxon>
        <taxon>Bipolaris</taxon>
    </lineage>
</organism>
<gene>
    <name evidence="5" type="ORF">GGP41_000962</name>
</gene>
<feature type="compositionally biased region" description="Basic and acidic residues" evidence="1">
    <location>
        <begin position="236"/>
        <end position="252"/>
    </location>
</feature>
<feature type="domain" description="SLS1 first KH" evidence="2">
    <location>
        <begin position="305"/>
        <end position="371"/>
    </location>
</feature>
<dbReference type="PANTHER" id="PTHR37919:SF2">
    <property type="entry name" value="EXPERA DOMAIN-CONTAINING PROTEIN"/>
    <property type="match status" value="1"/>
</dbReference>
<feature type="compositionally biased region" description="Basic and acidic residues" evidence="1">
    <location>
        <begin position="929"/>
        <end position="941"/>
    </location>
</feature>
<dbReference type="PANTHER" id="PTHR37919">
    <property type="entry name" value="PROTEIN CBG05606"/>
    <property type="match status" value="1"/>
</dbReference>
<feature type="region of interest" description="Disordered" evidence="1">
    <location>
        <begin position="906"/>
        <end position="941"/>
    </location>
</feature>
<dbReference type="GO" id="GO:0005743">
    <property type="term" value="C:mitochondrial inner membrane"/>
    <property type="evidence" value="ECO:0007669"/>
    <property type="project" value="InterPro"/>
</dbReference>
<dbReference type="InterPro" id="IPR048400">
    <property type="entry name" value="SLS1_N"/>
</dbReference>
<evidence type="ECO:0000313" key="6">
    <source>
        <dbReference type="Proteomes" id="UP000624244"/>
    </source>
</evidence>
<dbReference type="AlphaFoldDB" id="A0A8H5ZN93"/>
<accession>A0A8H5ZN93</accession>
<evidence type="ECO:0000259" key="2">
    <source>
        <dbReference type="Pfam" id="PF14611"/>
    </source>
</evidence>
<dbReference type="InterPro" id="IPR048401">
    <property type="entry name" value="SLS1_C"/>
</dbReference>
<name>A0A8H5ZN93_COCSA</name>
<dbReference type="Pfam" id="PF20778">
    <property type="entry name" value="SLS1_C"/>
    <property type="match status" value="1"/>
</dbReference>
<evidence type="ECO:0000259" key="4">
    <source>
        <dbReference type="Pfam" id="PF20778"/>
    </source>
</evidence>
<sequence>MDAFHFAHHTLQQALNPSPSSPFFMPAPRAPSAFVCLRCEAQIARRRLPAVPYRIPRATFSASARLHDDGAETNDVLSELDGPKLKITKVVEPLNRVRRRKGKIIKETTASLGGIKQLGDHADILVLRELGDVLAEKGDEEPETIEPSDPVQVPDIFASLQQEGKAATPEEIYQQIGSLRPTQHGDPNEPHYVKQATFLKLKNLLMNGFTQQQLMTFYSVAKNIKRGQVNQGVIDSLKRDEDDPKRPVERSEWQPGTTSITQRLPGVDRHVKIMGWRKNVSKQLLVDRILRDQWNLVLLEEIETPGELELFLKPWQMTLLTVGEHNLLDEIALIRKVKLQIYKHHDILRITADKSTAEYAANDVEEALQRTEVKRMNLKNYMRLLEPDMIPRDQQLDLTTLFSQKDRDVISALTKTSIAGTTRNLASRPLTLFTIRGFDNASVEEAKRSLINLLPFRDSITRTSDMLNLGSAATSIYPVPVYVDESLLSYKTRNTPLGRLSVPLPRISGPESVEDKEESVEVPKSSKATVQGLVDRTAATILRSASKEFPHLEELGSWVAEPLRKLYVKFGQSLVPLEHANPAKAVANTPERFSQTHFVSTFPGLSSLFTSPDISVTTRLQVPTLYYHFRPDPEQVGFDSNQLFPTLQIKMGTDRHGAKAYFRRVSMRFWQHMHTVSLPNKAADLQFYQYGSLRMTKDHNDANLDKWITAAAKSISSGGRITAPPLSIDVPRWTIPGCSSDEKGMAQIKYHFSGVEFRQAVSGSLLGQKIAFSANQSSKLNAKGGELMAYYDDHSDIQLRDETTVKAFVKRCYDIADLITNASAQTSPVSRQVRPRYPESARKMRRSGILGEASNAVDDIGEEMIKKDLQERIAEYPSAPEDTVIGETSQAKDEVSADNAAAVEVQQGGDNTMITPLSDIPEVPEPEVPEGRPLDSSSKDI</sequence>
<protein>
    <submittedName>
        <fullName evidence="5">Uncharacterized protein</fullName>
    </submittedName>
</protein>
<dbReference type="Proteomes" id="UP000624244">
    <property type="component" value="Unassembled WGS sequence"/>
</dbReference>
<evidence type="ECO:0000259" key="3">
    <source>
        <dbReference type="Pfam" id="PF20776"/>
    </source>
</evidence>
<reference evidence="5" key="1">
    <citation type="submission" date="2019-11" db="EMBL/GenBank/DDBJ databases">
        <title>Bipolaris sorokiniana Genome sequencing.</title>
        <authorList>
            <person name="Wang H."/>
        </authorList>
    </citation>
    <scope>NUCLEOTIDE SEQUENCE</scope>
</reference>
<evidence type="ECO:0000256" key="1">
    <source>
        <dbReference type="SAM" id="MobiDB-lite"/>
    </source>
</evidence>
<dbReference type="Pfam" id="PF20776">
    <property type="entry name" value="SLS1_N"/>
    <property type="match status" value="1"/>
</dbReference>
<evidence type="ECO:0000313" key="5">
    <source>
        <dbReference type="EMBL" id="KAF5852231.1"/>
    </source>
</evidence>
<dbReference type="Pfam" id="PF14611">
    <property type="entry name" value="KH_SLS1_1"/>
    <property type="match status" value="1"/>
</dbReference>
<feature type="domain" description="SLS1 N-terminal" evidence="3">
    <location>
        <begin position="166"/>
        <end position="297"/>
    </location>
</feature>